<keyword evidence="4" id="KW-1185">Reference proteome</keyword>
<sequence>MDCAPGRGYGEGAINCNPELTLRQAGYSMVLPPSKEAVTPFVIHDLRIREGEHLKKIRQAWKKVVRKGPEWGLQSCEASSSYNDLGFEVVESELAGLQGQSKRKWKELDSQEGEESRGAPETKRWF</sequence>
<name>A0A371I4D9_MUCPR</name>
<dbReference type="EMBL" id="QJKJ01000948">
    <property type="protein sequence ID" value="RDY09911.1"/>
    <property type="molecule type" value="Genomic_DNA"/>
</dbReference>
<gene>
    <name evidence="3" type="ORF">CR513_05660</name>
</gene>
<feature type="non-terminal residue" evidence="3">
    <location>
        <position position="1"/>
    </location>
</feature>
<evidence type="ECO:0000313" key="3">
    <source>
        <dbReference type="EMBL" id="RDY09911.1"/>
    </source>
</evidence>
<evidence type="ECO:0000313" key="4">
    <source>
        <dbReference type="Proteomes" id="UP000257109"/>
    </source>
</evidence>
<feature type="region of interest" description="Disordered" evidence="1">
    <location>
        <begin position="101"/>
        <end position="126"/>
    </location>
</feature>
<proteinExistence type="predicted"/>
<comment type="caution">
    <text evidence="3">The sequence shown here is derived from an EMBL/GenBank/DDBJ whole genome shotgun (WGS) entry which is preliminary data.</text>
</comment>
<reference evidence="3" key="1">
    <citation type="submission" date="2018-05" db="EMBL/GenBank/DDBJ databases">
        <title>Draft genome of Mucuna pruriens seed.</title>
        <authorList>
            <person name="Nnadi N.E."/>
            <person name="Vos R."/>
            <person name="Hasami M.H."/>
            <person name="Devisetty U.K."/>
            <person name="Aguiy J.C."/>
        </authorList>
    </citation>
    <scope>NUCLEOTIDE SEQUENCE [LARGE SCALE GENOMIC DNA]</scope>
    <source>
        <strain evidence="3">JCA_2017</strain>
    </source>
</reference>
<evidence type="ECO:0000259" key="2">
    <source>
        <dbReference type="Pfam" id="PF24924"/>
    </source>
</evidence>
<dbReference type="AlphaFoldDB" id="A0A371I4D9"/>
<feature type="domain" description="DUF7745" evidence="2">
    <location>
        <begin position="11"/>
        <end position="84"/>
    </location>
</feature>
<dbReference type="Pfam" id="PF24924">
    <property type="entry name" value="DUF7745"/>
    <property type="match status" value="1"/>
</dbReference>
<organism evidence="3 4">
    <name type="scientific">Mucuna pruriens</name>
    <name type="common">Velvet bean</name>
    <name type="synonym">Dolichos pruriens</name>
    <dbReference type="NCBI Taxonomy" id="157652"/>
    <lineage>
        <taxon>Eukaryota</taxon>
        <taxon>Viridiplantae</taxon>
        <taxon>Streptophyta</taxon>
        <taxon>Embryophyta</taxon>
        <taxon>Tracheophyta</taxon>
        <taxon>Spermatophyta</taxon>
        <taxon>Magnoliopsida</taxon>
        <taxon>eudicotyledons</taxon>
        <taxon>Gunneridae</taxon>
        <taxon>Pentapetalae</taxon>
        <taxon>rosids</taxon>
        <taxon>fabids</taxon>
        <taxon>Fabales</taxon>
        <taxon>Fabaceae</taxon>
        <taxon>Papilionoideae</taxon>
        <taxon>50 kb inversion clade</taxon>
        <taxon>NPAAA clade</taxon>
        <taxon>indigoferoid/millettioid clade</taxon>
        <taxon>Phaseoleae</taxon>
        <taxon>Mucuna</taxon>
    </lineage>
</organism>
<protein>
    <recommendedName>
        <fullName evidence="2">DUF7745 domain-containing protein</fullName>
    </recommendedName>
</protein>
<dbReference type="InterPro" id="IPR056647">
    <property type="entry name" value="DUF7745"/>
</dbReference>
<dbReference type="Proteomes" id="UP000257109">
    <property type="component" value="Unassembled WGS sequence"/>
</dbReference>
<evidence type="ECO:0000256" key="1">
    <source>
        <dbReference type="SAM" id="MobiDB-lite"/>
    </source>
</evidence>
<accession>A0A371I4D9</accession>
<feature type="compositionally biased region" description="Basic and acidic residues" evidence="1">
    <location>
        <begin position="106"/>
        <end position="126"/>
    </location>
</feature>